<dbReference type="Pfam" id="PF12728">
    <property type="entry name" value="HTH_17"/>
    <property type="match status" value="1"/>
</dbReference>
<evidence type="ECO:0000313" key="3">
    <source>
        <dbReference type="EMBL" id="CED90591.1"/>
    </source>
</evidence>
<dbReference type="EMBL" id="LK995479">
    <property type="protein sequence ID" value="CED90591.1"/>
    <property type="molecule type" value="Genomic_DNA"/>
</dbReference>
<gene>
    <name evidence="3" type="ORF">AAM4_0759</name>
</gene>
<sequence length="115" mass="12862">MRPLLTVEDVAEILRVTPEVVRDYAQDGLIRHRKLRDSKRSPLRFREEDVEEYLARQEVRPVWDRPADDGASAVSVPVRSHGPMGQSARSAARRRSARAAQAKEMAASNVTAGGR</sequence>
<reference evidence="3" key="1">
    <citation type="submission" date="2014-07" db="EMBL/GenBank/DDBJ databases">
        <authorList>
            <person name="Zhang J.E."/>
            <person name="Yang H."/>
            <person name="Guo J."/>
            <person name="Deng Z."/>
            <person name="Luo H."/>
            <person name="Luo M."/>
            <person name="Zhao B."/>
        </authorList>
    </citation>
    <scope>NUCLEOTIDE SEQUENCE</scope>
    <source>
        <strain evidence="3">AM4</strain>
    </source>
</reference>
<accession>A0A1L7R9V9</accession>
<dbReference type="SUPFAM" id="SSF46955">
    <property type="entry name" value="Putative DNA-binding domain"/>
    <property type="match status" value="1"/>
</dbReference>
<protein>
    <submittedName>
        <fullName evidence="3">DNA binding domain, putative</fullName>
    </submittedName>
</protein>
<name>A0A1L7R9V9_9ACTO</name>
<dbReference type="RefSeq" id="WP_210579221.1">
    <property type="nucleotide sequence ID" value="NZ_LK995479.1"/>
</dbReference>
<dbReference type="AlphaFoldDB" id="A0A1L7R9V9"/>
<dbReference type="InterPro" id="IPR009061">
    <property type="entry name" value="DNA-bd_dom_put_sf"/>
</dbReference>
<proteinExistence type="predicted"/>
<evidence type="ECO:0000259" key="2">
    <source>
        <dbReference type="Pfam" id="PF12728"/>
    </source>
</evidence>
<feature type="domain" description="Helix-turn-helix" evidence="2">
    <location>
        <begin position="4"/>
        <end position="57"/>
    </location>
</feature>
<organism evidence="3">
    <name type="scientific">Actinomyces succiniciruminis</name>
    <dbReference type="NCBI Taxonomy" id="1522002"/>
    <lineage>
        <taxon>Bacteria</taxon>
        <taxon>Bacillati</taxon>
        <taxon>Actinomycetota</taxon>
        <taxon>Actinomycetes</taxon>
        <taxon>Actinomycetales</taxon>
        <taxon>Actinomycetaceae</taxon>
        <taxon>Actinomyces</taxon>
    </lineage>
</organism>
<feature type="region of interest" description="Disordered" evidence="1">
    <location>
        <begin position="65"/>
        <end position="115"/>
    </location>
</feature>
<evidence type="ECO:0000256" key="1">
    <source>
        <dbReference type="SAM" id="MobiDB-lite"/>
    </source>
</evidence>
<dbReference type="InterPro" id="IPR041657">
    <property type="entry name" value="HTH_17"/>
</dbReference>